<evidence type="ECO:0000256" key="1">
    <source>
        <dbReference type="ARBA" id="ARBA00022428"/>
    </source>
</evidence>
<evidence type="ECO:0000259" key="7">
    <source>
        <dbReference type="Pfam" id="PF13193"/>
    </source>
</evidence>
<dbReference type="NCBIfam" id="TIGR01923">
    <property type="entry name" value="menE"/>
    <property type="match status" value="1"/>
</dbReference>
<keyword evidence="4 5" id="KW-0067">ATP-binding</keyword>
<dbReference type="GO" id="GO:0008756">
    <property type="term" value="F:o-succinylbenzoate-CoA ligase activity"/>
    <property type="evidence" value="ECO:0007669"/>
    <property type="project" value="UniProtKB-UniRule"/>
</dbReference>
<organism evidence="8 9">
    <name type="scientific">Cystobacter ferrugineus</name>
    <dbReference type="NCBI Taxonomy" id="83449"/>
    <lineage>
        <taxon>Bacteria</taxon>
        <taxon>Pseudomonadati</taxon>
        <taxon>Myxococcota</taxon>
        <taxon>Myxococcia</taxon>
        <taxon>Myxococcales</taxon>
        <taxon>Cystobacterineae</taxon>
        <taxon>Archangiaceae</taxon>
        <taxon>Cystobacter</taxon>
    </lineage>
</organism>
<reference evidence="9" key="1">
    <citation type="submission" date="2016-11" db="EMBL/GenBank/DDBJ databases">
        <authorList>
            <person name="Shukria A."/>
            <person name="Stevens D.C."/>
        </authorList>
    </citation>
    <scope>NUCLEOTIDE SEQUENCE [LARGE SCALE GENOMIC DNA]</scope>
    <source>
        <strain evidence="9">Cbfe23</strain>
    </source>
</reference>
<evidence type="ECO:0000256" key="2">
    <source>
        <dbReference type="ARBA" id="ARBA00022598"/>
    </source>
</evidence>
<dbReference type="OrthoDB" id="5483897at2"/>
<feature type="domain" description="AMP-binding enzyme C-terminal" evidence="7">
    <location>
        <begin position="393"/>
        <end position="467"/>
    </location>
</feature>
<evidence type="ECO:0000256" key="4">
    <source>
        <dbReference type="ARBA" id="ARBA00022840"/>
    </source>
</evidence>
<evidence type="ECO:0000313" key="8">
    <source>
        <dbReference type="EMBL" id="OJH35591.1"/>
    </source>
</evidence>
<gene>
    <name evidence="5" type="primary">menE</name>
    <name evidence="8" type="ORF">BON30_36565</name>
</gene>
<dbReference type="EC" id="6.2.1.26" evidence="5"/>
<dbReference type="EMBL" id="MPIN01000013">
    <property type="protein sequence ID" value="OJH35591.1"/>
    <property type="molecule type" value="Genomic_DNA"/>
</dbReference>
<keyword evidence="3 5" id="KW-0547">Nucleotide-binding</keyword>
<dbReference type="GO" id="GO:0005524">
    <property type="term" value="F:ATP binding"/>
    <property type="evidence" value="ECO:0007669"/>
    <property type="project" value="UniProtKB-KW"/>
</dbReference>
<dbReference type="Gene3D" id="3.40.50.12780">
    <property type="entry name" value="N-terminal domain of ligase-like"/>
    <property type="match status" value="1"/>
</dbReference>
<comment type="function">
    <text evidence="5">Converts 2-succinylbenzoate (OSB) to 2-succinylbenzoyl-CoA (OSB-CoA).</text>
</comment>
<dbReference type="PROSITE" id="PS00455">
    <property type="entry name" value="AMP_BINDING"/>
    <property type="match status" value="1"/>
</dbReference>
<dbReference type="GO" id="GO:0009234">
    <property type="term" value="P:menaquinone biosynthetic process"/>
    <property type="evidence" value="ECO:0007669"/>
    <property type="project" value="UniProtKB-UniRule"/>
</dbReference>
<keyword evidence="2 5" id="KW-0436">Ligase</keyword>
<evidence type="ECO:0000259" key="6">
    <source>
        <dbReference type="Pfam" id="PF00501"/>
    </source>
</evidence>
<dbReference type="SUPFAM" id="SSF56801">
    <property type="entry name" value="Acetyl-CoA synthetase-like"/>
    <property type="match status" value="1"/>
</dbReference>
<dbReference type="UniPathway" id="UPA00079"/>
<dbReference type="STRING" id="83449.BON30_36565"/>
<proteinExistence type="inferred from homology"/>
<keyword evidence="1 5" id="KW-0474">Menaquinone biosynthesis</keyword>
<evidence type="ECO:0000313" key="9">
    <source>
        <dbReference type="Proteomes" id="UP000182229"/>
    </source>
</evidence>
<comment type="similarity">
    <text evidence="5">Belongs to the ATP-dependent AMP-binding enzyme family. MenE subfamily.</text>
</comment>
<name>A0A1L9B014_9BACT</name>
<dbReference type="FunFam" id="3.30.300.30:FF:000008">
    <property type="entry name" value="2,3-dihydroxybenzoate-AMP ligase"/>
    <property type="match status" value="1"/>
</dbReference>
<evidence type="ECO:0000256" key="5">
    <source>
        <dbReference type="HAMAP-Rule" id="MF_00731"/>
    </source>
</evidence>
<dbReference type="Gene3D" id="3.30.300.30">
    <property type="match status" value="1"/>
</dbReference>
<dbReference type="PANTHER" id="PTHR43767">
    <property type="entry name" value="LONG-CHAIN-FATTY-ACID--COA LIGASE"/>
    <property type="match status" value="1"/>
</dbReference>
<dbReference type="InterPro" id="IPR050237">
    <property type="entry name" value="ATP-dep_AMP-bd_enzyme"/>
</dbReference>
<comment type="caution">
    <text evidence="8">The sequence shown here is derived from an EMBL/GenBank/DDBJ whole genome shotgun (WGS) entry which is preliminary data.</text>
</comment>
<reference evidence="8 9" key="2">
    <citation type="submission" date="2016-12" db="EMBL/GenBank/DDBJ databases">
        <title>Draft Genome Sequence of Cystobacter ferrugineus Strain Cbfe23.</title>
        <authorList>
            <person name="Akbar S."/>
            <person name="Dowd S.E."/>
            <person name="Stevens D.C."/>
        </authorList>
    </citation>
    <scope>NUCLEOTIDE SEQUENCE [LARGE SCALE GENOMIC DNA]</scope>
    <source>
        <strain evidence="8 9">Cbfe23</strain>
    </source>
</reference>
<dbReference type="PANTHER" id="PTHR43767:SF1">
    <property type="entry name" value="NONRIBOSOMAL PEPTIDE SYNTHASE PES1 (EUROFUNG)-RELATED"/>
    <property type="match status" value="1"/>
</dbReference>
<evidence type="ECO:0000256" key="3">
    <source>
        <dbReference type="ARBA" id="ARBA00022741"/>
    </source>
</evidence>
<comment type="catalytic activity">
    <reaction evidence="5">
        <text>2-succinylbenzoate + ATP + CoA = 2-succinylbenzoyl-CoA + AMP + diphosphate</text>
        <dbReference type="Rhea" id="RHEA:17009"/>
        <dbReference type="ChEBI" id="CHEBI:18325"/>
        <dbReference type="ChEBI" id="CHEBI:30616"/>
        <dbReference type="ChEBI" id="CHEBI:33019"/>
        <dbReference type="ChEBI" id="CHEBI:57287"/>
        <dbReference type="ChEBI" id="CHEBI:57364"/>
        <dbReference type="ChEBI" id="CHEBI:456215"/>
        <dbReference type="EC" id="6.2.1.26"/>
    </reaction>
</comment>
<dbReference type="Proteomes" id="UP000182229">
    <property type="component" value="Unassembled WGS sequence"/>
</dbReference>
<dbReference type="UniPathway" id="UPA01057">
    <property type="reaction ID" value="UER00166"/>
</dbReference>
<comment type="pathway">
    <text evidence="5">Quinol/quinone metabolism; menaquinone biosynthesis.</text>
</comment>
<dbReference type="HAMAP" id="MF_00731">
    <property type="entry name" value="MenE"/>
    <property type="match status" value="1"/>
</dbReference>
<dbReference type="Pfam" id="PF00501">
    <property type="entry name" value="AMP-binding"/>
    <property type="match status" value="1"/>
</dbReference>
<dbReference type="InterPro" id="IPR000873">
    <property type="entry name" value="AMP-dep_synth/lig_dom"/>
</dbReference>
<comment type="pathway">
    <text evidence="5">Quinol/quinone metabolism; 1,4-dihydroxy-2-naphthoate biosynthesis; 1,4-dihydroxy-2-naphthoate from chorismate: step 5/7.</text>
</comment>
<dbReference type="InterPro" id="IPR045851">
    <property type="entry name" value="AMP-bd_C_sf"/>
</dbReference>
<dbReference type="RefSeq" id="WP_071903168.1">
    <property type="nucleotide sequence ID" value="NZ_MPIN01000013.1"/>
</dbReference>
<dbReference type="InterPro" id="IPR010192">
    <property type="entry name" value="MenE"/>
</dbReference>
<dbReference type="InterPro" id="IPR020845">
    <property type="entry name" value="AMP-binding_CS"/>
</dbReference>
<dbReference type="InterPro" id="IPR042099">
    <property type="entry name" value="ANL_N_sf"/>
</dbReference>
<dbReference type="InterPro" id="IPR025110">
    <property type="entry name" value="AMP-bd_C"/>
</dbReference>
<feature type="domain" description="AMP-dependent synthetase/ligase" evidence="6">
    <location>
        <begin position="10"/>
        <end position="343"/>
    </location>
</feature>
<accession>A0A1L9B014</accession>
<dbReference type="Pfam" id="PF13193">
    <property type="entry name" value="AMP-binding_C"/>
    <property type="match status" value="1"/>
</dbReference>
<protein>
    <recommendedName>
        <fullName evidence="5">2-succinylbenzoate--CoA ligase</fullName>
        <ecNumber evidence="5">6.2.1.26</ecNumber>
    </recommendedName>
    <alternativeName>
        <fullName evidence="5">o-succinylbenzoyl-CoA synthetase</fullName>
        <shortName evidence="5">OSB-CoA synthetase</shortName>
    </alternativeName>
</protein>
<keyword evidence="9" id="KW-1185">Reference proteome</keyword>
<dbReference type="AlphaFoldDB" id="A0A1L9B014"/>
<sequence>MKGSCPIRAGAETRPDALALTFAGRHWTYAEMDTEVGRWVAALRARGVGPGDRVGVLSANHAVLAHLFFALGRVGAVLAPFNARLTPVELRPLVEDVAPRLLLALEPLQARLPDAEPLESFADAVGGPSSECAALDDTSPRVILFTSGTTGRPKGAVITEGNFRASARCSAANLGEHPAPRWLGTLPLFHVGGLAMLTRTAYDGGCLVLRERFAVDDTNRALDAEGITHASFVATTLEQVLEARGDRPVPASFRYSLIGGGPVPAPLLARARAAGLGPLQTYGLTEACSQVATERPDEADGLTAGRALPGLEVRVVGPSGEPLEVGAEGDIEVRGPTVMAGYLNRPEATREALRDGWLRTKDVGRLDARGRLTVLSRRTDLILRGGENIYPAEVEKVLADHPAVREVAVVGVPDARWGEVPVAFVVVRAGSGLPEELGTWCRGSLAGFKVPARFLAIDALPRNALGKVERTVLRERARGA</sequence>